<dbReference type="InterPro" id="IPR025944">
    <property type="entry name" value="Sigma_54_int_dom_CS"/>
</dbReference>
<sequence length="457" mass="52119">MSKTEAKILVVDDDIDVLNTARMYLKQQFTLVQIENNPEQIPNHLEREAFDVVLLDMNFKKGDNEGEEGLKWLNRILTIDPNAIVILITAYGEFDLAVKAVKSGATDFLPKPWKNEKLFGTIQSALQLRQSKLEVDRLKSTQKTLSSEIDQKFENFIGESLPIKKVFSLIEKVGPTDANVLILGENGTGKELAARALHRQSERKDKVFINVDLGSISENLFESELFGHVRGAFTDAKEDKPGRFELASGGTLFLDEIGNLSLPLQAKLLTVLQQRKVSRVGSGKEIPVDIRLLCATNMPLYEMVKEGTFRQDLLYRINTVELRMPALAERTEDINLLVRHFIQLYGKKYKKPKMRVDHNTIAKLKKYHWPGNIRELQHAIERAIILADDHKLTADDFVLQPNRNNKRLEEDILDLSEMEKRLILKALDKNHGNVTRAAKDLGIDRLALYRRLQKYGL</sequence>
<feature type="domain" description="Response regulatory" evidence="8">
    <location>
        <begin position="7"/>
        <end position="126"/>
    </location>
</feature>
<dbReference type="Proteomes" id="UP000036908">
    <property type="component" value="Unassembled WGS sequence"/>
</dbReference>
<keyword evidence="4" id="KW-0238">DNA-binding</keyword>
<dbReference type="Gene3D" id="1.10.8.60">
    <property type="match status" value="1"/>
</dbReference>
<dbReference type="Pfam" id="PF00072">
    <property type="entry name" value="Response_reg"/>
    <property type="match status" value="1"/>
</dbReference>
<gene>
    <name evidence="9" type="ORF">OB69_11380</name>
</gene>
<dbReference type="InterPro" id="IPR001789">
    <property type="entry name" value="Sig_transdc_resp-reg_receiver"/>
</dbReference>
<evidence type="ECO:0000256" key="6">
    <source>
        <dbReference type="PROSITE-ProRule" id="PRU00169"/>
    </source>
</evidence>
<keyword evidence="6" id="KW-0597">Phosphoprotein</keyword>
<dbReference type="Pfam" id="PF02954">
    <property type="entry name" value="HTH_8"/>
    <property type="match status" value="1"/>
</dbReference>
<reference evidence="10" key="1">
    <citation type="submission" date="2014-11" db="EMBL/GenBank/DDBJ databases">
        <title>Genome sequencing of Roseivirga sp. D-25.</title>
        <authorList>
            <person name="Selvaratnam C."/>
            <person name="Thevarajoo S."/>
            <person name="Goh K.M."/>
            <person name="Eee R."/>
            <person name="Chan K.-G."/>
            <person name="Chong C.S."/>
        </authorList>
    </citation>
    <scope>NUCLEOTIDE SEQUENCE [LARGE SCALE GENOMIC DNA]</scope>
    <source>
        <strain evidence="10">D-25</strain>
    </source>
</reference>
<dbReference type="PROSITE" id="PS50110">
    <property type="entry name" value="RESPONSE_REGULATORY"/>
    <property type="match status" value="1"/>
</dbReference>
<dbReference type="CDD" id="cd00009">
    <property type="entry name" value="AAA"/>
    <property type="match status" value="1"/>
</dbReference>
<dbReference type="PROSITE" id="PS00676">
    <property type="entry name" value="SIGMA54_INTERACT_2"/>
    <property type="match status" value="1"/>
</dbReference>
<evidence type="ECO:0000259" key="8">
    <source>
        <dbReference type="PROSITE" id="PS50110"/>
    </source>
</evidence>
<evidence type="ECO:0000256" key="2">
    <source>
        <dbReference type="ARBA" id="ARBA00022840"/>
    </source>
</evidence>
<organism evidence="9 10">
    <name type="scientific">Roseivirga seohaensis subsp. aquiponti</name>
    <dbReference type="NCBI Taxonomy" id="1566026"/>
    <lineage>
        <taxon>Bacteria</taxon>
        <taxon>Pseudomonadati</taxon>
        <taxon>Bacteroidota</taxon>
        <taxon>Cytophagia</taxon>
        <taxon>Cytophagales</taxon>
        <taxon>Roseivirgaceae</taxon>
        <taxon>Roseivirga</taxon>
    </lineage>
</organism>
<dbReference type="InterPro" id="IPR003593">
    <property type="entry name" value="AAA+_ATPase"/>
</dbReference>
<keyword evidence="2" id="KW-0067">ATP-binding</keyword>
<protein>
    <submittedName>
        <fullName evidence="9">ATPase AAA</fullName>
    </submittedName>
</protein>
<dbReference type="SMART" id="SM00382">
    <property type="entry name" value="AAA"/>
    <property type="match status" value="1"/>
</dbReference>
<accession>A0A0L8AKG2</accession>
<dbReference type="PANTHER" id="PTHR32071">
    <property type="entry name" value="TRANSCRIPTIONAL REGULATORY PROTEIN"/>
    <property type="match status" value="1"/>
</dbReference>
<dbReference type="GO" id="GO:0000160">
    <property type="term" value="P:phosphorelay signal transduction system"/>
    <property type="evidence" value="ECO:0007669"/>
    <property type="project" value="InterPro"/>
</dbReference>
<dbReference type="PATRIC" id="fig|1566026.4.peg.562"/>
<dbReference type="FunFam" id="3.40.50.300:FF:000006">
    <property type="entry name" value="DNA-binding transcriptional regulator NtrC"/>
    <property type="match status" value="1"/>
</dbReference>
<evidence type="ECO:0000256" key="1">
    <source>
        <dbReference type="ARBA" id="ARBA00022741"/>
    </source>
</evidence>
<dbReference type="Pfam" id="PF00158">
    <property type="entry name" value="Sigma54_activat"/>
    <property type="match status" value="1"/>
</dbReference>
<dbReference type="GO" id="GO:0043565">
    <property type="term" value="F:sequence-specific DNA binding"/>
    <property type="evidence" value="ECO:0007669"/>
    <property type="project" value="InterPro"/>
</dbReference>
<dbReference type="GO" id="GO:0006355">
    <property type="term" value="P:regulation of DNA-templated transcription"/>
    <property type="evidence" value="ECO:0007669"/>
    <property type="project" value="InterPro"/>
</dbReference>
<dbReference type="Gene3D" id="3.40.50.2300">
    <property type="match status" value="1"/>
</dbReference>
<dbReference type="Gene3D" id="3.40.50.300">
    <property type="entry name" value="P-loop containing nucleotide triphosphate hydrolases"/>
    <property type="match status" value="1"/>
</dbReference>
<dbReference type="SUPFAM" id="SSF46689">
    <property type="entry name" value="Homeodomain-like"/>
    <property type="match status" value="1"/>
</dbReference>
<evidence type="ECO:0000313" key="9">
    <source>
        <dbReference type="EMBL" id="KOF02879.1"/>
    </source>
</evidence>
<dbReference type="Gene3D" id="1.10.10.60">
    <property type="entry name" value="Homeodomain-like"/>
    <property type="match status" value="1"/>
</dbReference>
<dbReference type="InterPro" id="IPR025943">
    <property type="entry name" value="Sigma_54_int_dom_ATP-bd_2"/>
</dbReference>
<comment type="caution">
    <text evidence="9">The sequence shown here is derived from an EMBL/GenBank/DDBJ whole genome shotgun (WGS) entry which is preliminary data.</text>
</comment>
<dbReference type="InterPro" id="IPR002197">
    <property type="entry name" value="HTH_Fis"/>
</dbReference>
<keyword evidence="3" id="KW-0805">Transcription regulation</keyword>
<dbReference type="RefSeq" id="WP_053223839.1">
    <property type="nucleotide sequence ID" value="NZ_JSVA01000010.1"/>
</dbReference>
<dbReference type="InterPro" id="IPR011006">
    <property type="entry name" value="CheY-like_superfamily"/>
</dbReference>
<dbReference type="InterPro" id="IPR027417">
    <property type="entry name" value="P-loop_NTPase"/>
</dbReference>
<dbReference type="GO" id="GO:0005524">
    <property type="term" value="F:ATP binding"/>
    <property type="evidence" value="ECO:0007669"/>
    <property type="project" value="UniProtKB-KW"/>
</dbReference>
<dbReference type="OrthoDB" id="9782110at2"/>
<evidence type="ECO:0000256" key="5">
    <source>
        <dbReference type="ARBA" id="ARBA00023163"/>
    </source>
</evidence>
<proteinExistence type="predicted"/>
<name>A0A0L8AKG2_9BACT</name>
<keyword evidence="10" id="KW-1185">Reference proteome</keyword>
<dbReference type="AlphaFoldDB" id="A0A0L8AKG2"/>
<dbReference type="Pfam" id="PF25601">
    <property type="entry name" value="AAA_lid_14"/>
    <property type="match status" value="1"/>
</dbReference>
<dbReference type="SUPFAM" id="SSF52172">
    <property type="entry name" value="CheY-like"/>
    <property type="match status" value="1"/>
</dbReference>
<dbReference type="PRINTS" id="PR01590">
    <property type="entry name" value="HTHFIS"/>
</dbReference>
<dbReference type="PANTHER" id="PTHR32071:SF113">
    <property type="entry name" value="ALGINATE BIOSYNTHESIS TRANSCRIPTIONAL REGULATORY PROTEIN ALGB"/>
    <property type="match status" value="1"/>
</dbReference>
<keyword evidence="5" id="KW-0804">Transcription</keyword>
<dbReference type="InterPro" id="IPR058031">
    <property type="entry name" value="AAA_lid_NorR"/>
</dbReference>
<dbReference type="EMBL" id="JSVA01000010">
    <property type="protein sequence ID" value="KOF02879.1"/>
    <property type="molecule type" value="Genomic_DNA"/>
</dbReference>
<evidence type="ECO:0000313" key="10">
    <source>
        <dbReference type="Proteomes" id="UP000036908"/>
    </source>
</evidence>
<evidence type="ECO:0000256" key="3">
    <source>
        <dbReference type="ARBA" id="ARBA00023015"/>
    </source>
</evidence>
<dbReference type="SMART" id="SM00448">
    <property type="entry name" value="REC"/>
    <property type="match status" value="1"/>
</dbReference>
<feature type="domain" description="Sigma-54 factor interaction" evidence="7">
    <location>
        <begin position="156"/>
        <end position="385"/>
    </location>
</feature>
<evidence type="ECO:0000256" key="4">
    <source>
        <dbReference type="ARBA" id="ARBA00023125"/>
    </source>
</evidence>
<dbReference type="InterPro" id="IPR002078">
    <property type="entry name" value="Sigma_54_int"/>
</dbReference>
<dbReference type="SUPFAM" id="SSF52540">
    <property type="entry name" value="P-loop containing nucleoside triphosphate hydrolases"/>
    <property type="match status" value="1"/>
</dbReference>
<keyword evidence="1" id="KW-0547">Nucleotide-binding</keyword>
<evidence type="ECO:0000259" key="7">
    <source>
        <dbReference type="PROSITE" id="PS50045"/>
    </source>
</evidence>
<feature type="modified residue" description="4-aspartylphosphate" evidence="6">
    <location>
        <position position="56"/>
    </location>
</feature>
<dbReference type="InterPro" id="IPR009057">
    <property type="entry name" value="Homeodomain-like_sf"/>
</dbReference>
<dbReference type="PROSITE" id="PS50045">
    <property type="entry name" value="SIGMA54_INTERACT_4"/>
    <property type="match status" value="1"/>
</dbReference>
<dbReference type="PROSITE" id="PS00688">
    <property type="entry name" value="SIGMA54_INTERACT_3"/>
    <property type="match status" value="1"/>
</dbReference>